<keyword evidence="2" id="KW-1185">Reference proteome</keyword>
<gene>
    <name evidence="1" type="ORF">BaRGS_00027799</name>
</gene>
<sequence length="90" mass="10332">MSLIPVSNSSIRGTRCKLWVVLLTPLPFRSCKLSDTLGDAYIQIHCKQNQQPRQQSVMNYFQTSKKLFLSGERKHKVPIFTLRFAGTSLF</sequence>
<dbReference type="EMBL" id="JACVVK020000270">
    <property type="protein sequence ID" value="KAK7480984.1"/>
    <property type="molecule type" value="Genomic_DNA"/>
</dbReference>
<organism evidence="1 2">
    <name type="scientific">Batillaria attramentaria</name>
    <dbReference type="NCBI Taxonomy" id="370345"/>
    <lineage>
        <taxon>Eukaryota</taxon>
        <taxon>Metazoa</taxon>
        <taxon>Spiralia</taxon>
        <taxon>Lophotrochozoa</taxon>
        <taxon>Mollusca</taxon>
        <taxon>Gastropoda</taxon>
        <taxon>Caenogastropoda</taxon>
        <taxon>Sorbeoconcha</taxon>
        <taxon>Cerithioidea</taxon>
        <taxon>Batillariidae</taxon>
        <taxon>Batillaria</taxon>
    </lineage>
</organism>
<protein>
    <submittedName>
        <fullName evidence="1">Uncharacterized protein</fullName>
    </submittedName>
</protein>
<evidence type="ECO:0000313" key="1">
    <source>
        <dbReference type="EMBL" id="KAK7480984.1"/>
    </source>
</evidence>
<accession>A0ABD0K1D3</accession>
<name>A0ABD0K1D3_9CAEN</name>
<dbReference type="Proteomes" id="UP001519460">
    <property type="component" value="Unassembled WGS sequence"/>
</dbReference>
<reference evidence="1 2" key="1">
    <citation type="journal article" date="2023" name="Sci. Data">
        <title>Genome assembly of the Korean intertidal mud-creeper Batillaria attramentaria.</title>
        <authorList>
            <person name="Patra A.K."/>
            <person name="Ho P.T."/>
            <person name="Jun S."/>
            <person name="Lee S.J."/>
            <person name="Kim Y."/>
            <person name="Won Y.J."/>
        </authorList>
    </citation>
    <scope>NUCLEOTIDE SEQUENCE [LARGE SCALE GENOMIC DNA]</scope>
    <source>
        <strain evidence="1">Wonlab-2016</strain>
    </source>
</reference>
<dbReference type="AlphaFoldDB" id="A0ABD0K1D3"/>
<evidence type="ECO:0000313" key="2">
    <source>
        <dbReference type="Proteomes" id="UP001519460"/>
    </source>
</evidence>
<comment type="caution">
    <text evidence="1">The sequence shown here is derived from an EMBL/GenBank/DDBJ whole genome shotgun (WGS) entry which is preliminary data.</text>
</comment>
<proteinExistence type="predicted"/>